<reference evidence="3" key="1">
    <citation type="submission" date="2021-01" db="UniProtKB">
        <authorList>
            <consortium name="EnsemblMetazoa"/>
        </authorList>
    </citation>
    <scope>IDENTIFICATION</scope>
</reference>
<sequence length="521" mass="58788">SEYFLFGVEYGDSFLSANNMSSSVKVKLRNTSLKFGDDLETSTLFLNKYGHVGLGELPPDDIIWIPHSKSTFIAGFATQWPSDIYYRLHQNPETTWKRKFPDSNFKPAELLIMTYKTPENQPSLNAIDYQMVLAFDNQSRVAMAIKYVRLDAEYGFTGINIQECHSELWSSSLAMNLETRNEEGINSTGYVVKDELNFGCDAYRKTGFFPFGGSLDSMEVSKPPVTLFLNEEIYLFDRDVEVNAIKINEHGSIIEPTQSSPRNAALHIFKSNETSTSKWRLGNTFFYRQTNDTRILESITDFFRTNASVEFKPKSAVIITAAPVFSDVYQIVLASNDSMTYALINFNHIGTDDAGMFGLHNPYCQQNRFQSMFKTSIELTRNNSRQITNTEASGLWLFVMVDSYCERAKQSTRAPVPTHPSRPPHRSTTQRGTNGYSVPPRITKITRPGLTRGKKIDGKPHENEGSSKVNNMGIIIGASVGIPTLFIICIMVFVIYLRRKQPNPMATNDVSFKNGNVHVQA</sequence>
<feature type="compositionally biased region" description="Polar residues" evidence="1">
    <location>
        <begin position="426"/>
        <end position="436"/>
    </location>
</feature>
<dbReference type="AlphaFoldDB" id="A0A7M5V176"/>
<keyword evidence="2" id="KW-0812">Transmembrane</keyword>
<accession>A0A7M5V176</accession>
<evidence type="ECO:0000313" key="4">
    <source>
        <dbReference type="Proteomes" id="UP000594262"/>
    </source>
</evidence>
<keyword evidence="2" id="KW-1133">Transmembrane helix</keyword>
<evidence type="ECO:0000313" key="3">
    <source>
        <dbReference type="EnsemblMetazoa" id="CLYHEMP007876.1"/>
    </source>
</evidence>
<evidence type="ECO:0000256" key="2">
    <source>
        <dbReference type="SAM" id="Phobius"/>
    </source>
</evidence>
<keyword evidence="2" id="KW-0472">Membrane</keyword>
<dbReference type="EnsemblMetazoa" id="CLYHEMT007876.1">
    <property type="protein sequence ID" value="CLYHEMP007876.1"/>
    <property type="gene ID" value="CLYHEMG007876"/>
</dbReference>
<protein>
    <submittedName>
        <fullName evidence="3">Uncharacterized protein</fullName>
    </submittedName>
</protein>
<feature type="compositionally biased region" description="Basic and acidic residues" evidence="1">
    <location>
        <begin position="454"/>
        <end position="465"/>
    </location>
</feature>
<feature type="region of interest" description="Disordered" evidence="1">
    <location>
        <begin position="410"/>
        <end position="468"/>
    </location>
</feature>
<keyword evidence="4" id="KW-1185">Reference proteome</keyword>
<proteinExistence type="predicted"/>
<organism evidence="3 4">
    <name type="scientific">Clytia hemisphaerica</name>
    <dbReference type="NCBI Taxonomy" id="252671"/>
    <lineage>
        <taxon>Eukaryota</taxon>
        <taxon>Metazoa</taxon>
        <taxon>Cnidaria</taxon>
        <taxon>Hydrozoa</taxon>
        <taxon>Hydroidolina</taxon>
        <taxon>Leptothecata</taxon>
        <taxon>Obeliida</taxon>
        <taxon>Clytiidae</taxon>
        <taxon>Clytia</taxon>
    </lineage>
</organism>
<name>A0A7M5V176_9CNID</name>
<evidence type="ECO:0000256" key="1">
    <source>
        <dbReference type="SAM" id="MobiDB-lite"/>
    </source>
</evidence>
<feature type="transmembrane region" description="Helical" evidence="2">
    <location>
        <begin position="472"/>
        <end position="497"/>
    </location>
</feature>
<dbReference type="Proteomes" id="UP000594262">
    <property type="component" value="Unplaced"/>
</dbReference>